<keyword evidence="3" id="KW-1185">Reference proteome</keyword>
<gene>
    <name evidence="2" type="ORF">FPZ11_03965</name>
</gene>
<evidence type="ECO:0000256" key="1">
    <source>
        <dbReference type="SAM" id="MobiDB-lite"/>
    </source>
</evidence>
<dbReference type="AlphaFoldDB" id="A0A5B8M198"/>
<dbReference type="RefSeq" id="WP_146318560.1">
    <property type="nucleotide sequence ID" value="NZ_CP042305.1"/>
</dbReference>
<reference evidence="2 3" key="1">
    <citation type="submission" date="2019-07" db="EMBL/GenBank/DDBJ databases">
        <title>Full genome sequence of Humibacter sp. WJ7-1.</title>
        <authorList>
            <person name="Im W.-T."/>
        </authorList>
    </citation>
    <scope>NUCLEOTIDE SEQUENCE [LARGE SCALE GENOMIC DNA]</scope>
    <source>
        <strain evidence="2 3">WJ7-1</strain>
    </source>
</reference>
<dbReference type="OrthoDB" id="5120845at2"/>
<dbReference type="EMBL" id="CP042305">
    <property type="protein sequence ID" value="QDZ14046.1"/>
    <property type="molecule type" value="Genomic_DNA"/>
</dbReference>
<protein>
    <submittedName>
        <fullName evidence="2">Uncharacterized protein</fullName>
    </submittedName>
</protein>
<feature type="compositionally biased region" description="Acidic residues" evidence="1">
    <location>
        <begin position="71"/>
        <end position="86"/>
    </location>
</feature>
<organism evidence="2 3">
    <name type="scientific">Humibacter ginsenosidimutans</name>
    <dbReference type="NCBI Taxonomy" id="2599293"/>
    <lineage>
        <taxon>Bacteria</taxon>
        <taxon>Bacillati</taxon>
        <taxon>Actinomycetota</taxon>
        <taxon>Actinomycetes</taxon>
        <taxon>Micrococcales</taxon>
        <taxon>Microbacteriaceae</taxon>
        <taxon>Humibacter</taxon>
    </lineage>
</organism>
<dbReference type="Proteomes" id="UP000320216">
    <property type="component" value="Chromosome"/>
</dbReference>
<proteinExistence type="predicted"/>
<feature type="region of interest" description="Disordered" evidence="1">
    <location>
        <begin position="66"/>
        <end position="86"/>
    </location>
</feature>
<name>A0A5B8M198_9MICO</name>
<dbReference type="KEGG" id="huw:FPZ11_03965"/>
<sequence>MSDVATEYVVEYVDGPLEGTAERRYLVRGEYDKLVSAYAAIDGIESQFQYKAVDSREVQGELHVRYSFDASDSDPYESDPEDDPSR</sequence>
<accession>A0A5B8M198</accession>
<evidence type="ECO:0000313" key="3">
    <source>
        <dbReference type="Proteomes" id="UP000320216"/>
    </source>
</evidence>
<evidence type="ECO:0000313" key="2">
    <source>
        <dbReference type="EMBL" id="QDZ14046.1"/>
    </source>
</evidence>